<evidence type="ECO:0000256" key="1">
    <source>
        <dbReference type="SAM" id="SignalP"/>
    </source>
</evidence>
<evidence type="ECO:0000313" key="3">
    <source>
        <dbReference type="Proteomes" id="UP000664349"/>
    </source>
</evidence>
<feature type="chain" id="PRO_5046071056" evidence="1">
    <location>
        <begin position="28"/>
        <end position="183"/>
    </location>
</feature>
<gene>
    <name evidence="2" type="ORF">J1C50_21430</name>
</gene>
<organism evidence="2 3">
    <name type="scientific">Chromobacterium haemolyticum</name>
    <dbReference type="NCBI Taxonomy" id="394935"/>
    <lineage>
        <taxon>Bacteria</taxon>
        <taxon>Pseudomonadati</taxon>
        <taxon>Pseudomonadota</taxon>
        <taxon>Betaproteobacteria</taxon>
        <taxon>Neisseriales</taxon>
        <taxon>Chromobacteriaceae</taxon>
        <taxon>Chromobacterium</taxon>
    </lineage>
</organism>
<proteinExistence type="predicted"/>
<protein>
    <submittedName>
        <fullName evidence="2">DUF3304 domain-containing protein</fullName>
    </submittedName>
</protein>
<evidence type="ECO:0000313" key="2">
    <source>
        <dbReference type="EMBL" id="MBO0418072.1"/>
    </source>
</evidence>
<sequence length="183" mass="20039">MSEFAAWRSSQASLALLACAMLLPAQAMGTNPATEMVPAGVEGYNHTSAAINRFSVNRAGGPNVGPYQGGGKQSCCASLPRQWRPGLMATVEWEKDAKPYGYSEWGPLNSREWGEAFERHKAQNYSTHRAVVEIPRYESSGAIKVHFLPCDQVKVAANNITPGYPGYPYNFPARMQEPKTCPK</sequence>
<dbReference type="RefSeq" id="WP_043593943.1">
    <property type="nucleotide sequence ID" value="NZ_JAEILV010000026.1"/>
</dbReference>
<dbReference type="Pfam" id="PF11745">
    <property type="entry name" value="DUF3304"/>
    <property type="match status" value="1"/>
</dbReference>
<reference evidence="2 3" key="1">
    <citation type="submission" date="2021-03" db="EMBL/GenBank/DDBJ databases">
        <title>First Case of infection caused by Chromobacterium haemolyticum derived from water in China.</title>
        <authorList>
            <person name="Chen J."/>
            <person name="Liu C."/>
        </authorList>
    </citation>
    <scope>NUCLEOTIDE SEQUENCE [LARGE SCALE GENOMIC DNA]</scope>
    <source>
        <strain evidence="2 3">WJ-5</strain>
    </source>
</reference>
<name>A0ABS3GTU8_9NEIS</name>
<keyword evidence="3" id="KW-1185">Reference proteome</keyword>
<keyword evidence="1" id="KW-0732">Signal</keyword>
<dbReference type="InterPro" id="IPR021733">
    <property type="entry name" value="DUF3304"/>
</dbReference>
<comment type="caution">
    <text evidence="2">The sequence shown here is derived from an EMBL/GenBank/DDBJ whole genome shotgun (WGS) entry which is preliminary data.</text>
</comment>
<accession>A0ABS3GTU8</accession>
<feature type="signal peptide" evidence="1">
    <location>
        <begin position="1"/>
        <end position="27"/>
    </location>
</feature>
<dbReference type="EMBL" id="JAFLRD010000024">
    <property type="protein sequence ID" value="MBO0418072.1"/>
    <property type="molecule type" value="Genomic_DNA"/>
</dbReference>
<dbReference type="Proteomes" id="UP000664349">
    <property type="component" value="Unassembled WGS sequence"/>
</dbReference>